<dbReference type="GO" id="GO:0004559">
    <property type="term" value="F:alpha-mannosidase activity"/>
    <property type="evidence" value="ECO:0007669"/>
    <property type="project" value="InterPro"/>
</dbReference>
<dbReference type="InterPro" id="IPR027291">
    <property type="entry name" value="Glyco_hydro_38_N_sf"/>
</dbReference>
<name>A0AA42DQB5_9FIRM</name>
<dbReference type="CDD" id="cd10791">
    <property type="entry name" value="GH38N_AMII_like_1"/>
    <property type="match status" value="1"/>
</dbReference>
<evidence type="ECO:0000313" key="2">
    <source>
        <dbReference type="EMBL" id="MDA3733320.1"/>
    </source>
</evidence>
<evidence type="ECO:0000259" key="1">
    <source>
        <dbReference type="Pfam" id="PF01074"/>
    </source>
</evidence>
<organism evidence="2 3">
    <name type="scientific">Holtiella tumoricola</name>
    <dbReference type="NCBI Taxonomy" id="3018743"/>
    <lineage>
        <taxon>Bacteria</taxon>
        <taxon>Bacillati</taxon>
        <taxon>Bacillota</taxon>
        <taxon>Clostridia</taxon>
        <taxon>Lachnospirales</taxon>
        <taxon>Cellulosilyticaceae</taxon>
        <taxon>Holtiella</taxon>
    </lineage>
</organism>
<dbReference type="InterPro" id="IPR011330">
    <property type="entry name" value="Glyco_hydro/deAcase_b/a-brl"/>
</dbReference>
<dbReference type="Proteomes" id="UP001169242">
    <property type="component" value="Unassembled WGS sequence"/>
</dbReference>
<feature type="domain" description="Glycoside hydrolase family 38 N-terminal" evidence="1">
    <location>
        <begin position="7"/>
        <end position="296"/>
    </location>
</feature>
<proteinExistence type="predicted"/>
<comment type="caution">
    <text evidence="2">The sequence shown here is derived from an EMBL/GenBank/DDBJ whole genome shotgun (WGS) entry which is preliminary data.</text>
</comment>
<dbReference type="RefSeq" id="WP_271013185.1">
    <property type="nucleotide sequence ID" value="NZ_JAQIFT010000061.1"/>
</dbReference>
<dbReference type="SUPFAM" id="SSF88713">
    <property type="entry name" value="Glycoside hydrolase/deacetylase"/>
    <property type="match status" value="1"/>
</dbReference>
<keyword evidence="3" id="KW-1185">Reference proteome</keyword>
<sequence>MLDRKWKVYVIHHSHTDIGYTDLQEKIMYNHMDYIKSAVTMTAERPAFKWNCETYYCVEKFLEEATEEERLAFIEQVKKGGMGLSASYLNFTDLVDKQVLHNRTKAMVEYFKQYDVPVKVAMNADVNGISLGSLDVFLDNGIEFLFTNIHCHHGMYPLYQNQKPYFWENEAGKKLLVWNGEHYNLGNALGLVPNKHANFMTENYFGKEKPKTPVESFKDNLYDYLKECVDNGYKYDFMVTSVSGVFSDNAPPNMDILDLIEEFNANYGAEVKVEMVTIAQLYDGIKDKLGDIPTYKGDLTDWWAHGVGSTPYPVKHYKEAQRAYHLCERLDPEHKVMREDFIKDAEDNLLVYAEHTWGHSSTITNPYDTMVQNLDIRKNSYASKAHEATAKNLNRILHSKGDKLRYYDRDGRIKAINASDKAGKKVVEFYIEVWKYDGVEVTSELTGEVMNTQISSHPRGVLISFVDHFEGNEEKTYKFVEKADTPVKNNTRIAYMGSERVKDIVNEYDPVTYTLPYGVENDYFKISYEVGKGVTSFYNKVDDVEMLKEGDARFFTPIYENTEIRTDIYEERRLLGRNIRGLHAKKYIATLDDLKLINNGPVFTTIELIYKLEGTFFSSVVIKMYNTLPKIEFKYKIAKTLSQDVENILLPLTLNLPQSTLYVDKSDACFRPGIDQLPGTCMEYYLIDNGLVYETKAHNILIQTKDAPMIYMGELTHHPITLCDNKEANNHRDVYSWIMNNIWETNFKMDLSGITEFCYSLTMTDKEAAKDSFKTMKDEDFGVVTFMTN</sequence>
<dbReference type="Gene3D" id="3.20.110.10">
    <property type="entry name" value="Glycoside hydrolase 38, N terminal domain"/>
    <property type="match status" value="1"/>
</dbReference>
<protein>
    <recommendedName>
        <fullName evidence="1">Glycoside hydrolase family 38 N-terminal domain-containing protein</fullName>
    </recommendedName>
</protein>
<reference evidence="2" key="1">
    <citation type="journal article" date="2023" name="Int. J. Syst. Evol. Microbiol.">
        <title>&lt;i&gt;Holtiella tumoricola&lt;/i&gt; gen. nov. sp. nov., isolated from a human clinical sample.</title>
        <authorList>
            <person name="Allen-Vercoe E."/>
            <person name="Daigneault M.C."/>
            <person name="Vancuren S.J."/>
            <person name="Cochrane K."/>
            <person name="O'Neal L.L."/>
            <person name="Sankaranarayanan K."/>
            <person name="Lawson P.A."/>
        </authorList>
    </citation>
    <scope>NUCLEOTIDE SEQUENCE</scope>
    <source>
        <strain evidence="2">CC70A</strain>
    </source>
</reference>
<dbReference type="InterPro" id="IPR000602">
    <property type="entry name" value="Glyco_hydro_38_N"/>
</dbReference>
<dbReference type="Pfam" id="PF01074">
    <property type="entry name" value="Glyco_hydro_38N"/>
    <property type="match status" value="1"/>
</dbReference>
<evidence type="ECO:0000313" key="3">
    <source>
        <dbReference type="Proteomes" id="UP001169242"/>
    </source>
</evidence>
<dbReference type="EMBL" id="JAQIFT010000061">
    <property type="protein sequence ID" value="MDA3733320.1"/>
    <property type="molecule type" value="Genomic_DNA"/>
</dbReference>
<dbReference type="AlphaFoldDB" id="A0AA42DQB5"/>
<accession>A0AA42DQB5</accession>
<gene>
    <name evidence="2" type="ORF">PBV87_17715</name>
</gene>
<dbReference type="GO" id="GO:0006013">
    <property type="term" value="P:mannose metabolic process"/>
    <property type="evidence" value="ECO:0007669"/>
    <property type="project" value="InterPro"/>
</dbReference>